<dbReference type="InterPro" id="IPR000835">
    <property type="entry name" value="HTH_MarR-typ"/>
</dbReference>
<dbReference type="EMBL" id="JACRTP010000001">
    <property type="protein sequence ID" value="MBC8627764.1"/>
    <property type="molecule type" value="Genomic_DNA"/>
</dbReference>
<dbReference type="PANTHER" id="PTHR42756:SF1">
    <property type="entry name" value="TRANSCRIPTIONAL REPRESSOR OF EMRAB OPERON"/>
    <property type="match status" value="1"/>
</dbReference>
<sequence length="143" mass="16731">MSLDVLALEFTDMQLKYSKEISAFLDRASAFGQDRILIYLYKENDHILVGDLTNELQMSTGRIANILKELERKGYILRIQQREDKRKYEVCLTKSGENYSRELYADMVANHRALMEQLGETDGEQLLKLSEKVLRFRKTMVCK</sequence>
<reference evidence="5 6" key="1">
    <citation type="submission" date="2020-08" db="EMBL/GenBank/DDBJ databases">
        <title>Genome public.</title>
        <authorList>
            <person name="Liu C."/>
            <person name="Sun Q."/>
        </authorList>
    </citation>
    <scope>NUCLEOTIDE SEQUENCE [LARGE SCALE GENOMIC DNA]</scope>
    <source>
        <strain evidence="5 6">3_YM_SP_D4_24.mj</strain>
    </source>
</reference>
<dbReference type="SUPFAM" id="SSF46785">
    <property type="entry name" value="Winged helix' DNA-binding domain"/>
    <property type="match status" value="1"/>
</dbReference>
<accession>A0ABR7P8Q8</accession>
<name>A0ABR7P8Q8_9FIRM</name>
<evidence type="ECO:0000259" key="4">
    <source>
        <dbReference type="PROSITE" id="PS50995"/>
    </source>
</evidence>
<protein>
    <submittedName>
        <fullName evidence="5">MarR family transcriptional regulator</fullName>
    </submittedName>
</protein>
<proteinExistence type="predicted"/>
<evidence type="ECO:0000256" key="2">
    <source>
        <dbReference type="ARBA" id="ARBA00023125"/>
    </source>
</evidence>
<dbReference type="PRINTS" id="PR00598">
    <property type="entry name" value="HTHMARR"/>
</dbReference>
<dbReference type="Pfam" id="PF01047">
    <property type="entry name" value="MarR"/>
    <property type="match status" value="1"/>
</dbReference>
<evidence type="ECO:0000256" key="1">
    <source>
        <dbReference type="ARBA" id="ARBA00023015"/>
    </source>
</evidence>
<dbReference type="RefSeq" id="WP_022304618.1">
    <property type="nucleotide sequence ID" value="NZ_DAWEHX010000099.1"/>
</dbReference>
<keyword evidence="2" id="KW-0238">DNA-binding</keyword>
<evidence type="ECO:0000256" key="3">
    <source>
        <dbReference type="ARBA" id="ARBA00023163"/>
    </source>
</evidence>
<keyword evidence="1" id="KW-0805">Transcription regulation</keyword>
<gene>
    <name evidence="5" type="ORF">H8712_03895</name>
</gene>
<feature type="domain" description="HTH marR-type" evidence="4">
    <location>
        <begin position="1"/>
        <end position="135"/>
    </location>
</feature>
<dbReference type="Proteomes" id="UP000661649">
    <property type="component" value="Unassembled WGS sequence"/>
</dbReference>
<dbReference type="PROSITE" id="PS50995">
    <property type="entry name" value="HTH_MARR_2"/>
    <property type="match status" value="1"/>
</dbReference>
<dbReference type="Gene3D" id="1.10.10.10">
    <property type="entry name" value="Winged helix-like DNA-binding domain superfamily/Winged helix DNA-binding domain"/>
    <property type="match status" value="1"/>
</dbReference>
<keyword evidence="3" id="KW-0804">Transcription</keyword>
<dbReference type="InterPro" id="IPR036388">
    <property type="entry name" value="WH-like_DNA-bd_sf"/>
</dbReference>
<keyword evidence="6" id="KW-1185">Reference proteome</keyword>
<comment type="caution">
    <text evidence="5">The sequence shown here is derived from an EMBL/GenBank/DDBJ whole genome shotgun (WGS) entry which is preliminary data.</text>
</comment>
<dbReference type="InterPro" id="IPR036390">
    <property type="entry name" value="WH_DNA-bd_sf"/>
</dbReference>
<evidence type="ECO:0000313" key="5">
    <source>
        <dbReference type="EMBL" id="MBC8627764.1"/>
    </source>
</evidence>
<evidence type="ECO:0000313" key="6">
    <source>
        <dbReference type="Proteomes" id="UP000661649"/>
    </source>
</evidence>
<organism evidence="5 6">
    <name type="scientific">Blautia stercoris</name>
    <dbReference type="NCBI Taxonomy" id="871664"/>
    <lineage>
        <taxon>Bacteria</taxon>
        <taxon>Bacillati</taxon>
        <taxon>Bacillota</taxon>
        <taxon>Clostridia</taxon>
        <taxon>Lachnospirales</taxon>
        <taxon>Lachnospiraceae</taxon>
        <taxon>Blautia</taxon>
    </lineage>
</organism>
<dbReference type="PANTHER" id="PTHR42756">
    <property type="entry name" value="TRANSCRIPTIONAL REGULATOR, MARR"/>
    <property type="match status" value="1"/>
</dbReference>
<dbReference type="SMART" id="SM00347">
    <property type="entry name" value="HTH_MARR"/>
    <property type="match status" value="1"/>
</dbReference>